<feature type="transmembrane region" description="Helical" evidence="5">
    <location>
        <begin position="553"/>
        <end position="573"/>
    </location>
</feature>
<feature type="transmembrane region" description="Helical" evidence="5">
    <location>
        <begin position="170"/>
        <end position="190"/>
    </location>
</feature>
<dbReference type="VEuPathDB" id="VectorBase:LDEU000004"/>
<keyword evidence="4 5" id="KW-0472">Membrane</keyword>
<evidence type="ECO:0000259" key="6">
    <source>
        <dbReference type="PROSITE" id="PS50850"/>
    </source>
</evidence>
<keyword evidence="2 5" id="KW-0812">Transmembrane</keyword>
<dbReference type="Gene3D" id="1.20.1250.20">
    <property type="entry name" value="MFS general substrate transporter like domains"/>
    <property type="match status" value="2"/>
</dbReference>
<evidence type="ECO:0000256" key="1">
    <source>
        <dbReference type="ARBA" id="ARBA00004141"/>
    </source>
</evidence>
<feature type="domain" description="Major facilitator superfamily (MFS) profile" evidence="6">
    <location>
        <begin position="230"/>
        <end position="671"/>
    </location>
</feature>
<protein>
    <submittedName>
        <fullName evidence="7">Feline leukemia virus subgroup C receptor-related protein 2-like isoform X3</fullName>
    </submittedName>
</protein>
<evidence type="ECO:0000256" key="4">
    <source>
        <dbReference type="ARBA" id="ARBA00023136"/>
    </source>
</evidence>
<keyword evidence="7" id="KW-0675">Receptor</keyword>
<accession>A0A443SX05</accession>
<sequence length="684" mass="75583">MCSQTLAGVSEIFILSIPPHLASIWFPVHQVSNATGIGYAFTLFGVAAGMLLPSRFIPYTSDIEELAKGFSTLFLTQTVLSAISFLLISICFKNKPIYPPSKAQALAELKNDGSKFLSFKDLIQELFTNRNFVVVLVSFGIMKGVGESVSVNLGDIVVQQIPDAHEFPGIIGLTFALSGIPGSIIFGLLLDAFRKYKHLYCFNLMLLSIPLTLYITFFVLFIFSVYTQQIALMYLCAATLGFFDGSLPVISYEIGGEVTFPLPQSITATFQFLQYSSIPNVVKQFYGVNNFLVTLTGSIWAIVFVPGTLFASCLFEMLGLRKTVLIGALFNVLATLIKYFSAETNLFWLTMLGQIFVSVSEIFLLSIPPYLASTWFPTKEVSKATAVGYSFTLIGVATGTSVPAYIVPSSNQLTEIRSGFLLMFVAQAILSSISFLLLLLFFSDKPKFMPSEEQVLAETQLQIQSDESYFKTVFKILRNRNFMIISASFGIMKGVGEAVVINLSEMVAEQFQDSHQFSGIIGLTFIISGIPGSIVSGLLLDKYRKHSDKHFRLFLFTPLAFYTLFFLCLMLSMFIKINYLMVIIAFLLGFCDGSLPVTSYEFGGKVTFPVSQCVSAPWQNCFSQIFSLTFSLSASVILSNLGFIGSNCFLISFMIASVVLIFLTKTNEMLKTYCDTSSTNINET</sequence>
<gene>
    <name evidence="7" type="ORF">B4U80_13026</name>
</gene>
<feature type="transmembrane region" description="Helical" evidence="5">
    <location>
        <begin position="6"/>
        <end position="26"/>
    </location>
</feature>
<evidence type="ECO:0000256" key="5">
    <source>
        <dbReference type="SAM" id="Phobius"/>
    </source>
</evidence>
<dbReference type="GO" id="GO:0016020">
    <property type="term" value="C:membrane"/>
    <property type="evidence" value="ECO:0007669"/>
    <property type="project" value="UniProtKB-SubCell"/>
</dbReference>
<feature type="transmembrane region" description="Helical" evidence="5">
    <location>
        <begin position="644"/>
        <end position="663"/>
    </location>
</feature>
<dbReference type="InterPro" id="IPR011701">
    <property type="entry name" value="MFS"/>
</dbReference>
<evidence type="ECO:0000313" key="8">
    <source>
        <dbReference type="Proteomes" id="UP000288716"/>
    </source>
</evidence>
<feature type="transmembrane region" description="Helical" evidence="5">
    <location>
        <begin position="38"/>
        <end position="57"/>
    </location>
</feature>
<dbReference type="Pfam" id="PF07690">
    <property type="entry name" value="MFS_1"/>
    <property type="match status" value="2"/>
</dbReference>
<proteinExistence type="predicted"/>
<dbReference type="PROSITE" id="PS50850">
    <property type="entry name" value="MFS"/>
    <property type="match status" value="1"/>
</dbReference>
<dbReference type="Proteomes" id="UP000288716">
    <property type="component" value="Unassembled WGS sequence"/>
</dbReference>
<dbReference type="OrthoDB" id="6412155at2759"/>
<feature type="transmembrane region" description="Helical" evidence="5">
    <location>
        <begin position="520"/>
        <end position="541"/>
    </location>
</feature>
<dbReference type="PANTHER" id="PTHR10924:SF4">
    <property type="entry name" value="GH15861P"/>
    <property type="match status" value="1"/>
</dbReference>
<name>A0A443SX05_9ACAR</name>
<dbReference type="InterPro" id="IPR049680">
    <property type="entry name" value="FLVCR1-2_SLC49-like"/>
</dbReference>
<dbReference type="InterPro" id="IPR020846">
    <property type="entry name" value="MFS_dom"/>
</dbReference>
<feature type="transmembrane region" description="Helical" evidence="5">
    <location>
        <begin position="291"/>
        <end position="311"/>
    </location>
</feature>
<dbReference type="GO" id="GO:0097037">
    <property type="term" value="P:heme export"/>
    <property type="evidence" value="ECO:0007669"/>
    <property type="project" value="TreeGrafter"/>
</dbReference>
<dbReference type="GO" id="GO:0015232">
    <property type="term" value="F:heme transmembrane transporter activity"/>
    <property type="evidence" value="ECO:0007669"/>
    <property type="project" value="TreeGrafter"/>
</dbReference>
<dbReference type="PANTHER" id="PTHR10924">
    <property type="entry name" value="MAJOR FACILITATOR SUPERFAMILY PROTEIN-RELATED"/>
    <property type="match status" value="1"/>
</dbReference>
<feature type="transmembrane region" description="Helical" evidence="5">
    <location>
        <begin position="386"/>
        <end position="407"/>
    </location>
</feature>
<dbReference type="AlphaFoldDB" id="A0A443SX05"/>
<dbReference type="GO" id="GO:0020037">
    <property type="term" value="F:heme binding"/>
    <property type="evidence" value="ECO:0007669"/>
    <property type="project" value="TreeGrafter"/>
</dbReference>
<dbReference type="SUPFAM" id="SSF103473">
    <property type="entry name" value="MFS general substrate transporter"/>
    <property type="match status" value="2"/>
</dbReference>
<evidence type="ECO:0000256" key="3">
    <source>
        <dbReference type="ARBA" id="ARBA00022989"/>
    </source>
</evidence>
<feature type="transmembrane region" description="Helical" evidence="5">
    <location>
        <begin position="230"/>
        <end position="252"/>
    </location>
</feature>
<feature type="transmembrane region" description="Helical" evidence="5">
    <location>
        <begin position="69"/>
        <end position="92"/>
    </location>
</feature>
<keyword evidence="3 5" id="KW-1133">Transmembrane helix</keyword>
<evidence type="ECO:0000256" key="2">
    <source>
        <dbReference type="ARBA" id="ARBA00022692"/>
    </source>
</evidence>
<organism evidence="7 8">
    <name type="scientific">Leptotrombidium deliense</name>
    <dbReference type="NCBI Taxonomy" id="299467"/>
    <lineage>
        <taxon>Eukaryota</taxon>
        <taxon>Metazoa</taxon>
        <taxon>Ecdysozoa</taxon>
        <taxon>Arthropoda</taxon>
        <taxon>Chelicerata</taxon>
        <taxon>Arachnida</taxon>
        <taxon>Acari</taxon>
        <taxon>Acariformes</taxon>
        <taxon>Trombidiformes</taxon>
        <taxon>Prostigmata</taxon>
        <taxon>Anystina</taxon>
        <taxon>Parasitengona</taxon>
        <taxon>Trombiculoidea</taxon>
        <taxon>Trombiculidae</taxon>
        <taxon>Leptotrombidium</taxon>
    </lineage>
</organism>
<evidence type="ECO:0000313" key="7">
    <source>
        <dbReference type="EMBL" id="RWS32040.1"/>
    </source>
</evidence>
<dbReference type="EMBL" id="NCKV01000001">
    <property type="protein sequence ID" value="RWS32040.1"/>
    <property type="molecule type" value="Genomic_DNA"/>
</dbReference>
<dbReference type="InterPro" id="IPR036259">
    <property type="entry name" value="MFS_trans_sf"/>
</dbReference>
<feature type="transmembrane region" description="Helical" evidence="5">
    <location>
        <begin position="202"/>
        <end position="223"/>
    </location>
</feature>
<comment type="subcellular location">
    <subcellularLocation>
        <location evidence="1">Membrane</location>
        <topology evidence="1">Multi-pass membrane protein</topology>
    </subcellularLocation>
</comment>
<feature type="transmembrane region" description="Helical" evidence="5">
    <location>
        <begin position="323"/>
        <end position="340"/>
    </location>
</feature>
<feature type="transmembrane region" description="Helical" evidence="5">
    <location>
        <begin position="419"/>
        <end position="442"/>
    </location>
</feature>
<comment type="caution">
    <text evidence="7">The sequence shown here is derived from an EMBL/GenBank/DDBJ whole genome shotgun (WGS) entry which is preliminary data.</text>
</comment>
<reference evidence="7 8" key="1">
    <citation type="journal article" date="2018" name="Gigascience">
        <title>Genomes of trombidid mites reveal novel predicted allergens and laterally-transferred genes associated with secondary metabolism.</title>
        <authorList>
            <person name="Dong X."/>
            <person name="Chaisiri K."/>
            <person name="Xia D."/>
            <person name="Armstrong S.D."/>
            <person name="Fang Y."/>
            <person name="Donnelly M.J."/>
            <person name="Kadowaki T."/>
            <person name="McGarry J.W."/>
            <person name="Darby A.C."/>
            <person name="Makepeace B.L."/>
        </authorList>
    </citation>
    <scope>NUCLEOTIDE SEQUENCE [LARGE SCALE GENOMIC DNA]</scope>
    <source>
        <strain evidence="7">UoL-UT</strain>
    </source>
</reference>
<feature type="transmembrane region" description="Helical" evidence="5">
    <location>
        <begin position="346"/>
        <end position="365"/>
    </location>
</feature>
<keyword evidence="8" id="KW-1185">Reference proteome</keyword>
<feature type="transmembrane region" description="Helical" evidence="5">
    <location>
        <begin position="481"/>
        <end position="500"/>
    </location>
</feature>